<gene>
    <name evidence="1" type="ORF">KME28_27145</name>
</gene>
<comment type="caution">
    <text evidence="1">The sequence shown here is derived from an EMBL/GenBank/DDBJ whole genome shotgun (WGS) entry which is preliminary data.</text>
</comment>
<proteinExistence type="predicted"/>
<protein>
    <recommendedName>
        <fullName evidence="3">CopG-like ribbon-helix-helix domain-containing protein</fullName>
    </recommendedName>
</protein>
<evidence type="ECO:0008006" key="3">
    <source>
        <dbReference type="Google" id="ProtNLM"/>
    </source>
</evidence>
<dbReference type="EMBL" id="JAHHHW010000159">
    <property type="protein sequence ID" value="MBW4435286.1"/>
    <property type="molecule type" value="Genomic_DNA"/>
</dbReference>
<name>A0A9E3HDJ0_9NOST</name>
<organism evidence="1 2">
    <name type="scientific">Pelatocladus maniniholoensis HA4357-MV3</name>
    <dbReference type="NCBI Taxonomy" id="1117104"/>
    <lineage>
        <taxon>Bacteria</taxon>
        <taxon>Bacillati</taxon>
        <taxon>Cyanobacteriota</taxon>
        <taxon>Cyanophyceae</taxon>
        <taxon>Nostocales</taxon>
        <taxon>Nostocaceae</taxon>
        <taxon>Pelatocladus</taxon>
    </lineage>
</organism>
<dbReference type="Proteomes" id="UP000813215">
    <property type="component" value="Unassembled WGS sequence"/>
</dbReference>
<dbReference type="AlphaFoldDB" id="A0A9E3HDJ0"/>
<evidence type="ECO:0000313" key="1">
    <source>
        <dbReference type="EMBL" id="MBW4435286.1"/>
    </source>
</evidence>
<accession>A0A9E3HDJ0</accession>
<reference evidence="1" key="2">
    <citation type="journal article" date="2022" name="Microbiol. Resour. Announc.">
        <title>Metagenome Sequencing to Explore Phylogenomics of Terrestrial Cyanobacteria.</title>
        <authorList>
            <person name="Ward R.D."/>
            <person name="Stajich J.E."/>
            <person name="Johansen J.R."/>
            <person name="Huntemann M."/>
            <person name="Clum A."/>
            <person name="Foster B."/>
            <person name="Foster B."/>
            <person name="Roux S."/>
            <person name="Palaniappan K."/>
            <person name="Varghese N."/>
            <person name="Mukherjee S."/>
            <person name="Reddy T.B.K."/>
            <person name="Daum C."/>
            <person name="Copeland A."/>
            <person name="Chen I.A."/>
            <person name="Ivanova N.N."/>
            <person name="Kyrpides N.C."/>
            <person name="Shapiro N."/>
            <person name="Eloe-Fadrosh E.A."/>
            <person name="Pietrasiak N."/>
        </authorList>
    </citation>
    <scope>NUCLEOTIDE SEQUENCE</scope>
    <source>
        <strain evidence="1">HA4357-MV3</strain>
    </source>
</reference>
<evidence type="ECO:0000313" key="2">
    <source>
        <dbReference type="Proteomes" id="UP000813215"/>
    </source>
</evidence>
<sequence>MPTKKEKVTFICDLDTKTELEHWAREERQTISSLVGSIVAEALTARQNKKNIKKEVEPEPETIHELVQRNINKLRRRTRVRNLKLIASAEVLPTKDDFLLIMQALAVPEKLQQKLWFATYGNNSNYQKGVRNGTI</sequence>
<reference evidence="1" key="1">
    <citation type="submission" date="2021-05" db="EMBL/GenBank/DDBJ databases">
        <authorList>
            <person name="Pietrasiak N."/>
            <person name="Ward R."/>
            <person name="Stajich J.E."/>
            <person name="Kurbessoian T."/>
        </authorList>
    </citation>
    <scope>NUCLEOTIDE SEQUENCE</scope>
    <source>
        <strain evidence="1">HA4357-MV3</strain>
    </source>
</reference>